<feature type="region of interest" description="Disordered" evidence="1">
    <location>
        <begin position="1"/>
        <end position="101"/>
    </location>
</feature>
<organism evidence="2 3">
    <name type="scientific">Penaeus vannamei</name>
    <name type="common">Whiteleg shrimp</name>
    <name type="synonym">Litopenaeus vannamei</name>
    <dbReference type="NCBI Taxonomy" id="6689"/>
    <lineage>
        <taxon>Eukaryota</taxon>
        <taxon>Metazoa</taxon>
        <taxon>Ecdysozoa</taxon>
        <taxon>Arthropoda</taxon>
        <taxon>Crustacea</taxon>
        <taxon>Multicrustacea</taxon>
        <taxon>Malacostraca</taxon>
        <taxon>Eumalacostraca</taxon>
        <taxon>Eucarida</taxon>
        <taxon>Decapoda</taxon>
        <taxon>Dendrobranchiata</taxon>
        <taxon>Penaeoidea</taxon>
        <taxon>Penaeidae</taxon>
        <taxon>Penaeus</taxon>
    </lineage>
</organism>
<protein>
    <submittedName>
        <fullName evidence="2">Uncharacterized protein</fullName>
    </submittedName>
</protein>
<reference evidence="2 3" key="2">
    <citation type="submission" date="2019-01" db="EMBL/GenBank/DDBJ databases">
        <title>The decoding of complex shrimp genome reveals the adaptation for benthos swimmer, frequently molting mechanism and breeding impact on genome.</title>
        <authorList>
            <person name="Sun Y."/>
            <person name="Gao Y."/>
            <person name="Yu Y."/>
        </authorList>
    </citation>
    <scope>NUCLEOTIDE SEQUENCE [LARGE SCALE GENOMIC DNA]</scope>
    <source>
        <tissue evidence="2">Muscle</tissue>
    </source>
</reference>
<evidence type="ECO:0000313" key="3">
    <source>
        <dbReference type="Proteomes" id="UP000283509"/>
    </source>
</evidence>
<dbReference type="AlphaFoldDB" id="A0A423U950"/>
<reference evidence="2 3" key="1">
    <citation type="submission" date="2018-04" db="EMBL/GenBank/DDBJ databases">
        <authorList>
            <person name="Zhang X."/>
            <person name="Yuan J."/>
            <person name="Li F."/>
            <person name="Xiang J."/>
        </authorList>
    </citation>
    <scope>NUCLEOTIDE SEQUENCE [LARGE SCALE GENOMIC DNA]</scope>
    <source>
        <tissue evidence="2">Muscle</tissue>
    </source>
</reference>
<dbReference type="Proteomes" id="UP000283509">
    <property type="component" value="Unassembled WGS sequence"/>
</dbReference>
<dbReference type="EMBL" id="QCYY01000365">
    <property type="protein sequence ID" value="ROT85226.1"/>
    <property type="molecule type" value="Genomic_DNA"/>
</dbReference>
<sequence>MSALLASSRGETRTDASLQGGRSLAKPTGRHLLFAKRSPREPTTRTLVQPELQPVPPCKYLPELPRGPRTSPDPRNNAHFSPTGEEEGLNRPPRSNMADVDIDLYGDVEQDFTQDREMSWYEPNSCEV</sequence>
<accession>A0A423U950</accession>
<proteinExistence type="predicted"/>
<name>A0A423U950_PENVA</name>
<dbReference type="OrthoDB" id="10065185at2759"/>
<comment type="caution">
    <text evidence="2">The sequence shown here is derived from an EMBL/GenBank/DDBJ whole genome shotgun (WGS) entry which is preliminary data.</text>
</comment>
<evidence type="ECO:0000256" key="1">
    <source>
        <dbReference type="SAM" id="MobiDB-lite"/>
    </source>
</evidence>
<evidence type="ECO:0000313" key="2">
    <source>
        <dbReference type="EMBL" id="ROT85226.1"/>
    </source>
</evidence>
<keyword evidence="3" id="KW-1185">Reference proteome</keyword>
<gene>
    <name evidence="2" type="ORF">C7M84_019625</name>
</gene>